<reference evidence="3 4" key="2">
    <citation type="submission" date="2018-11" db="EMBL/GenBank/DDBJ databases">
        <authorList>
            <consortium name="Pathogen Informatics"/>
        </authorList>
    </citation>
    <scope>NUCLEOTIDE SEQUENCE [LARGE SCALE GENOMIC DNA]</scope>
</reference>
<dbReference type="OrthoDB" id="5853226at2759"/>
<reference evidence="5" key="1">
    <citation type="submission" date="2016-06" db="UniProtKB">
        <authorList>
            <consortium name="WormBaseParasite"/>
        </authorList>
    </citation>
    <scope>IDENTIFICATION</scope>
</reference>
<evidence type="ECO:0000313" key="4">
    <source>
        <dbReference type="Proteomes" id="UP000270296"/>
    </source>
</evidence>
<feature type="domain" description="SUEL-type lectin" evidence="2">
    <location>
        <begin position="192"/>
        <end position="282"/>
    </location>
</feature>
<dbReference type="EMBL" id="UZAM01010409">
    <property type="protein sequence ID" value="VDP12242.1"/>
    <property type="molecule type" value="Genomic_DNA"/>
</dbReference>
<evidence type="ECO:0000259" key="1">
    <source>
        <dbReference type="PROSITE" id="PS50041"/>
    </source>
</evidence>
<dbReference type="PROSITE" id="PS50228">
    <property type="entry name" value="SUEL_LECTIN"/>
    <property type="match status" value="1"/>
</dbReference>
<accession>A0A183IUA3</accession>
<evidence type="ECO:0000313" key="5">
    <source>
        <dbReference type="WBParaSite" id="SBAD_0000746701-mRNA-1"/>
    </source>
</evidence>
<protein>
    <submittedName>
        <fullName evidence="5">C-type lectin domain-containing protein</fullName>
    </submittedName>
</protein>
<feature type="domain" description="C-type lectin" evidence="1">
    <location>
        <begin position="78"/>
        <end position="225"/>
    </location>
</feature>
<dbReference type="InterPro" id="IPR016186">
    <property type="entry name" value="C-type_lectin-like/link_sf"/>
</dbReference>
<dbReference type="PROSITE" id="PS50041">
    <property type="entry name" value="C_TYPE_LECTIN_2"/>
    <property type="match status" value="1"/>
</dbReference>
<dbReference type="InterPro" id="IPR000922">
    <property type="entry name" value="Lectin_gal-bd_dom"/>
</dbReference>
<evidence type="ECO:0000313" key="3">
    <source>
        <dbReference type="EMBL" id="VDP12242.1"/>
    </source>
</evidence>
<dbReference type="InterPro" id="IPR016187">
    <property type="entry name" value="CTDL_fold"/>
</dbReference>
<dbReference type="Gene3D" id="2.60.120.740">
    <property type="match status" value="1"/>
</dbReference>
<dbReference type="Gene3D" id="3.10.100.10">
    <property type="entry name" value="Mannose-Binding Protein A, subunit A"/>
    <property type="match status" value="1"/>
</dbReference>
<dbReference type="GO" id="GO:0030246">
    <property type="term" value="F:carbohydrate binding"/>
    <property type="evidence" value="ECO:0007669"/>
    <property type="project" value="InterPro"/>
</dbReference>
<dbReference type="WBParaSite" id="SBAD_0000746701-mRNA-1">
    <property type="protein sequence ID" value="SBAD_0000746701-mRNA-1"/>
    <property type="gene ID" value="SBAD_0000746701"/>
</dbReference>
<keyword evidence="4" id="KW-1185">Reference proteome</keyword>
<dbReference type="InterPro" id="IPR001304">
    <property type="entry name" value="C-type_lectin-like"/>
</dbReference>
<dbReference type="SUPFAM" id="SSF56436">
    <property type="entry name" value="C-type lectin-like"/>
    <property type="match status" value="1"/>
</dbReference>
<dbReference type="Proteomes" id="UP000270296">
    <property type="component" value="Unassembled WGS sequence"/>
</dbReference>
<proteinExistence type="predicted"/>
<dbReference type="AlphaFoldDB" id="A0A183IUA3"/>
<evidence type="ECO:0000259" key="2">
    <source>
        <dbReference type="PROSITE" id="PS50228"/>
    </source>
</evidence>
<sequence length="282" mass="31332">MYGRSLFQTPVLFCRSSDSDTGSGTLKAVSEASASATRKGSGLEFKQCERNVCRNNGTCIGVKQTVASTLCEDSSVAFNGTCYKFVVQKRSWYEANSFCQDISSQLVRIDSPDKREFVASLLWRLIQRMSMKDVDEEIFVWGAGIHLSGSERGQWLWNNSDSGSKMNRNVMFWKAHEPAETETENASHTGVACSDESVTFECAKSSGKEPLGIYLEYALFGRWTDFDEAAVRCGGDRFKEACTADNSLSLIRYLCNGLAICRLPKLDDLFFDSPCFVISNGL</sequence>
<gene>
    <name evidence="3" type="ORF">SBAD_LOCUS7200</name>
</gene>
<dbReference type="InterPro" id="IPR043159">
    <property type="entry name" value="Lectin_gal-bd_sf"/>
</dbReference>
<dbReference type="SMART" id="SM00034">
    <property type="entry name" value="CLECT"/>
    <property type="match status" value="1"/>
</dbReference>
<organism evidence="5">
    <name type="scientific">Soboliphyme baturini</name>
    <dbReference type="NCBI Taxonomy" id="241478"/>
    <lineage>
        <taxon>Eukaryota</taxon>
        <taxon>Metazoa</taxon>
        <taxon>Ecdysozoa</taxon>
        <taxon>Nematoda</taxon>
        <taxon>Enoplea</taxon>
        <taxon>Dorylaimia</taxon>
        <taxon>Dioctophymatida</taxon>
        <taxon>Dioctophymatoidea</taxon>
        <taxon>Soboliphymatidae</taxon>
        <taxon>Soboliphyme</taxon>
    </lineage>
</organism>
<name>A0A183IUA3_9BILA</name>